<feature type="region of interest" description="Disordered" evidence="1">
    <location>
        <begin position="63"/>
        <end position="92"/>
    </location>
</feature>
<feature type="compositionally biased region" description="Low complexity" evidence="1">
    <location>
        <begin position="80"/>
        <end position="91"/>
    </location>
</feature>
<evidence type="ECO:0000256" key="2">
    <source>
        <dbReference type="SAM" id="Phobius"/>
    </source>
</evidence>
<gene>
    <name evidence="3" type="ORF">GCM10023349_30200</name>
</gene>
<dbReference type="EMBL" id="BAABKM010000002">
    <property type="protein sequence ID" value="GAA4709260.1"/>
    <property type="molecule type" value="Genomic_DNA"/>
</dbReference>
<name>A0ABP8XJC4_9ACTN</name>
<evidence type="ECO:0000313" key="4">
    <source>
        <dbReference type="Proteomes" id="UP001499974"/>
    </source>
</evidence>
<organism evidence="3 4">
    <name type="scientific">Nocardioides conyzicola</name>
    <dbReference type="NCBI Taxonomy" id="1651781"/>
    <lineage>
        <taxon>Bacteria</taxon>
        <taxon>Bacillati</taxon>
        <taxon>Actinomycetota</taxon>
        <taxon>Actinomycetes</taxon>
        <taxon>Propionibacteriales</taxon>
        <taxon>Nocardioidaceae</taxon>
        <taxon>Nocardioides</taxon>
    </lineage>
</organism>
<reference evidence="4" key="1">
    <citation type="journal article" date="2019" name="Int. J. Syst. Evol. Microbiol.">
        <title>The Global Catalogue of Microorganisms (GCM) 10K type strain sequencing project: providing services to taxonomists for standard genome sequencing and annotation.</title>
        <authorList>
            <consortium name="The Broad Institute Genomics Platform"/>
            <consortium name="The Broad Institute Genome Sequencing Center for Infectious Disease"/>
            <person name="Wu L."/>
            <person name="Ma J."/>
        </authorList>
    </citation>
    <scope>NUCLEOTIDE SEQUENCE [LARGE SCALE GENOMIC DNA]</scope>
    <source>
        <strain evidence="4">JCM 18531</strain>
    </source>
</reference>
<proteinExistence type="predicted"/>
<dbReference type="Proteomes" id="UP001499974">
    <property type="component" value="Unassembled WGS sequence"/>
</dbReference>
<keyword evidence="2" id="KW-0812">Transmembrane</keyword>
<protein>
    <submittedName>
        <fullName evidence="3">Uncharacterized protein</fullName>
    </submittedName>
</protein>
<sequence>MTHQDLRDLLHEQVADLETTDLAGRAWSDAVRRRRRGRLVAAGATALVTVLVVAGVAVVRDRVDDPPRRTPAPVGPPPWVTQSPPAAPSAADTSYQDLPVWWSPDLDEELALPFVGRLPFFRHLDPSRVDADLVEDPTIDRAIAAFGRDDVVVLVDPEGQTRRVTIDLPAPADDADGNPTSRFGPSMLSPDGRRLEVRQGDDRAVLDIGTGAWRDLRGPGDPPPTGPAVVDLQPAMLNPAGRMSVNERGASAQSWGMGPGIPVRDPAAYFSGPAYLVVSGRDEGPSLLAFMTGLDDERWMDAPTVAGWLDDDTVVYESIAEDRDLLISWKVGTHTFRRVGAISPGWTSSFARLADQR</sequence>
<feature type="region of interest" description="Disordered" evidence="1">
    <location>
        <begin position="168"/>
        <end position="193"/>
    </location>
</feature>
<keyword evidence="4" id="KW-1185">Reference proteome</keyword>
<feature type="compositionally biased region" description="Pro residues" evidence="1">
    <location>
        <begin position="69"/>
        <end position="79"/>
    </location>
</feature>
<evidence type="ECO:0000313" key="3">
    <source>
        <dbReference type="EMBL" id="GAA4709260.1"/>
    </source>
</evidence>
<comment type="caution">
    <text evidence="3">The sequence shown here is derived from an EMBL/GenBank/DDBJ whole genome shotgun (WGS) entry which is preliminary data.</text>
</comment>
<accession>A0ABP8XJC4</accession>
<dbReference type="RefSeq" id="WP_345522188.1">
    <property type="nucleotide sequence ID" value="NZ_BAABKM010000002.1"/>
</dbReference>
<feature type="transmembrane region" description="Helical" evidence="2">
    <location>
        <begin position="39"/>
        <end position="59"/>
    </location>
</feature>
<keyword evidence="2" id="KW-1133">Transmembrane helix</keyword>
<keyword evidence="2" id="KW-0472">Membrane</keyword>
<evidence type="ECO:0000256" key="1">
    <source>
        <dbReference type="SAM" id="MobiDB-lite"/>
    </source>
</evidence>